<gene>
    <name evidence="2" type="primary">ORF215277</name>
</gene>
<dbReference type="InterPro" id="IPR057949">
    <property type="entry name" value="TPR_TEX10"/>
</dbReference>
<protein>
    <recommendedName>
        <fullName evidence="1">TEX10-like TPR repeats domain-containing protein</fullName>
    </recommendedName>
</protein>
<dbReference type="Pfam" id="PF25781">
    <property type="entry name" value="TPR_TEX10"/>
    <property type="match status" value="1"/>
</dbReference>
<sequence>NYLVKSLHKFPSMEQSKILVRILQNVFINLHINDCFIKAYTTVLKHYLTCPVKIPQKLLFYNLFAFMTRTWDGWTRDSKDSQAIYKYKTNSELSEMLNEFIQNLPHLLLDVVSSKCQTEWIIDILTLMTDGHVQNCSHTFHDSFKSKLASILDPQEGVVSCANENVQRRLFFLLSLETPLLEEHLRLVLCLIRRPIDKPMLLGRKSCNIVSYAILSIILCIRKHVPLSNQDEFNNMTSDQRTQLSDYVRFMFSLQIGMTGEELEVMSPLEATHEGSDRWFSLDFSAQSDQWQRHVDIAGIVAREMSNFYIPAMPSKGYHQTFTFFNNLHELWRQTLMGRSKIHILSAYSLIQFFRQVSLPHIVEKPGQEFYGLASYIVASVLTGIKYQSDTQSTLSEQMMWDIKSDVIQCLIHDTTLLNLVMELLSTKSKDEAASLSEREAAKAAEYLLLLDENIQQKLNRQEITTRSNKETL</sequence>
<name>A0A0B7BWG2_9EUPU</name>
<evidence type="ECO:0000313" key="2">
    <source>
        <dbReference type="EMBL" id="CEK97272.1"/>
    </source>
</evidence>
<accession>A0A0B7BWG2</accession>
<reference evidence="2" key="1">
    <citation type="submission" date="2014-12" db="EMBL/GenBank/DDBJ databases">
        <title>Insight into the proteome of Arion vulgaris.</title>
        <authorList>
            <person name="Aradska J."/>
            <person name="Bulat T."/>
            <person name="Smidak R."/>
            <person name="Sarate P."/>
            <person name="Gangsoo J."/>
            <person name="Sialana F."/>
            <person name="Bilban M."/>
            <person name="Lubec G."/>
        </authorList>
    </citation>
    <scope>NUCLEOTIDE SEQUENCE</scope>
    <source>
        <tissue evidence="2">Skin</tissue>
    </source>
</reference>
<feature type="domain" description="TEX10-like TPR repeats" evidence="1">
    <location>
        <begin position="97"/>
        <end position="429"/>
    </location>
</feature>
<feature type="non-terminal residue" evidence="2">
    <location>
        <position position="1"/>
    </location>
</feature>
<evidence type="ECO:0000259" key="1">
    <source>
        <dbReference type="Pfam" id="PF25781"/>
    </source>
</evidence>
<organism evidence="2">
    <name type="scientific">Arion vulgaris</name>
    <dbReference type="NCBI Taxonomy" id="1028688"/>
    <lineage>
        <taxon>Eukaryota</taxon>
        <taxon>Metazoa</taxon>
        <taxon>Spiralia</taxon>
        <taxon>Lophotrochozoa</taxon>
        <taxon>Mollusca</taxon>
        <taxon>Gastropoda</taxon>
        <taxon>Heterobranchia</taxon>
        <taxon>Euthyneura</taxon>
        <taxon>Panpulmonata</taxon>
        <taxon>Eupulmonata</taxon>
        <taxon>Stylommatophora</taxon>
        <taxon>Helicina</taxon>
        <taxon>Arionoidea</taxon>
        <taxon>Arionidae</taxon>
        <taxon>Arion</taxon>
    </lineage>
</organism>
<proteinExistence type="predicted"/>
<dbReference type="AlphaFoldDB" id="A0A0B7BWG2"/>
<dbReference type="EMBL" id="HACG01050407">
    <property type="protein sequence ID" value="CEK97272.1"/>
    <property type="molecule type" value="Transcribed_RNA"/>
</dbReference>